<dbReference type="Proteomes" id="UP000747399">
    <property type="component" value="Unassembled WGS sequence"/>
</dbReference>
<feature type="region of interest" description="Disordered" evidence="7">
    <location>
        <begin position="74"/>
        <end position="120"/>
    </location>
</feature>
<evidence type="ECO:0000256" key="5">
    <source>
        <dbReference type="ARBA" id="ARBA00022801"/>
    </source>
</evidence>
<name>A0A8J4B5C0_9CHLO</name>
<sequence length="140" mass="15801">MLAAVWAVKMFRHHLIGGPPFKLVTDHQPLTYLMSTEGLTYLMSTEGLTGQYARFALAMQEYNFIIEHRPGQCHQNADTLSRNPRDSKEDCSPRNGRAPRKPGRQHSTLGRQRLVQGRNPLSVHTHTCTLTAIQSYTGDI</sequence>
<dbReference type="SUPFAM" id="SSF56672">
    <property type="entry name" value="DNA/RNA polymerases"/>
    <property type="match status" value="1"/>
</dbReference>
<keyword evidence="10" id="KW-1185">Reference proteome</keyword>
<evidence type="ECO:0000256" key="4">
    <source>
        <dbReference type="ARBA" id="ARBA00022759"/>
    </source>
</evidence>
<dbReference type="EMBL" id="BNCO01000017">
    <property type="protein sequence ID" value="GIL54428.1"/>
    <property type="molecule type" value="Genomic_DNA"/>
</dbReference>
<evidence type="ECO:0000256" key="7">
    <source>
        <dbReference type="SAM" id="MobiDB-lite"/>
    </source>
</evidence>
<evidence type="ECO:0000313" key="9">
    <source>
        <dbReference type="EMBL" id="GIL54428.1"/>
    </source>
</evidence>
<feature type="compositionally biased region" description="Basic and acidic residues" evidence="7">
    <location>
        <begin position="83"/>
        <end position="92"/>
    </location>
</feature>
<organism evidence="9 10">
    <name type="scientific">Volvox africanus</name>
    <dbReference type="NCBI Taxonomy" id="51714"/>
    <lineage>
        <taxon>Eukaryota</taxon>
        <taxon>Viridiplantae</taxon>
        <taxon>Chlorophyta</taxon>
        <taxon>core chlorophytes</taxon>
        <taxon>Chlorophyceae</taxon>
        <taxon>CS clade</taxon>
        <taxon>Chlamydomonadales</taxon>
        <taxon>Volvocaceae</taxon>
        <taxon>Volvox</taxon>
    </lineage>
</organism>
<evidence type="ECO:0000313" key="10">
    <source>
        <dbReference type="Proteomes" id="UP000747399"/>
    </source>
</evidence>
<keyword evidence="2" id="KW-0548">Nucleotidyltransferase</keyword>
<evidence type="ECO:0000256" key="1">
    <source>
        <dbReference type="ARBA" id="ARBA00022679"/>
    </source>
</evidence>
<evidence type="ECO:0000256" key="3">
    <source>
        <dbReference type="ARBA" id="ARBA00022722"/>
    </source>
</evidence>
<dbReference type="GO" id="GO:0003964">
    <property type="term" value="F:RNA-directed DNA polymerase activity"/>
    <property type="evidence" value="ECO:0007669"/>
    <property type="project" value="UniProtKB-KW"/>
</dbReference>
<keyword evidence="3" id="KW-0540">Nuclease</keyword>
<protein>
    <recommendedName>
        <fullName evidence="8">Reverse transcriptase RNase H-like domain-containing protein</fullName>
    </recommendedName>
</protein>
<dbReference type="AlphaFoldDB" id="A0A8J4B5C0"/>
<reference evidence="9" key="1">
    <citation type="journal article" date="2021" name="Proc. Natl. Acad. Sci. U.S.A.">
        <title>Three genomes in the algal genus Volvox reveal the fate of a haploid sex-determining region after a transition to homothallism.</title>
        <authorList>
            <person name="Yamamoto K."/>
            <person name="Hamaji T."/>
            <person name="Kawai-Toyooka H."/>
            <person name="Matsuzaki R."/>
            <person name="Takahashi F."/>
            <person name="Nishimura Y."/>
            <person name="Kawachi M."/>
            <person name="Noguchi H."/>
            <person name="Minakuchi Y."/>
            <person name="Umen J.G."/>
            <person name="Toyoda A."/>
            <person name="Nozaki H."/>
        </authorList>
    </citation>
    <scope>NUCLEOTIDE SEQUENCE</scope>
    <source>
        <strain evidence="9">NIES-3780</strain>
    </source>
</reference>
<dbReference type="Pfam" id="PF17917">
    <property type="entry name" value="RT_RNaseH"/>
    <property type="match status" value="1"/>
</dbReference>
<accession>A0A8J4B5C0</accession>
<proteinExistence type="predicted"/>
<keyword evidence="6" id="KW-0695">RNA-directed DNA polymerase</keyword>
<keyword evidence="1" id="KW-0808">Transferase</keyword>
<feature type="domain" description="Reverse transcriptase RNase H-like" evidence="8">
    <location>
        <begin position="1"/>
        <end position="62"/>
    </location>
</feature>
<evidence type="ECO:0000256" key="6">
    <source>
        <dbReference type="ARBA" id="ARBA00022918"/>
    </source>
</evidence>
<keyword evidence="5" id="KW-0378">Hydrolase</keyword>
<dbReference type="InterPro" id="IPR043502">
    <property type="entry name" value="DNA/RNA_pol_sf"/>
</dbReference>
<evidence type="ECO:0000259" key="8">
    <source>
        <dbReference type="Pfam" id="PF17917"/>
    </source>
</evidence>
<comment type="caution">
    <text evidence="9">The sequence shown here is derived from an EMBL/GenBank/DDBJ whole genome shotgun (WGS) entry which is preliminary data.</text>
</comment>
<dbReference type="InterPro" id="IPR041373">
    <property type="entry name" value="RT_RNaseH"/>
</dbReference>
<dbReference type="GO" id="GO:0016787">
    <property type="term" value="F:hydrolase activity"/>
    <property type="evidence" value="ECO:0007669"/>
    <property type="project" value="UniProtKB-KW"/>
</dbReference>
<gene>
    <name evidence="9" type="ORF">Vafri_9965</name>
</gene>
<dbReference type="PANTHER" id="PTHR34072:SF58">
    <property type="entry name" value="DNA (CYTOSINE-5-)-METHYLTRANSFERASE"/>
    <property type="match status" value="1"/>
</dbReference>
<dbReference type="GO" id="GO:0004519">
    <property type="term" value="F:endonuclease activity"/>
    <property type="evidence" value="ECO:0007669"/>
    <property type="project" value="UniProtKB-KW"/>
</dbReference>
<dbReference type="PANTHER" id="PTHR34072">
    <property type="entry name" value="ENZYMATIC POLYPROTEIN-RELATED"/>
    <property type="match status" value="1"/>
</dbReference>
<keyword evidence="4" id="KW-0255">Endonuclease</keyword>
<evidence type="ECO:0000256" key="2">
    <source>
        <dbReference type="ARBA" id="ARBA00022695"/>
    </source>
</evidence>